<comment type="similarity">
    <text evidence="2">Belongs to the leucine-binding protein family.</text>
</comment>
<protein>
    <submittedName>
        <fullName evidence="5">Branched-chain amino acid ABC transporter substrate-binding protein</fullName>
    </submittedName>
</protein>
<evidence type="ECO:0000313" key="6">
    <source>
        <dbReference type="Proteomes" id="UP000704467"/>
    </source>
</evidence>
<dbReference type="InterPro" id="IPR028082">
    <property type="entry name" value="Peripla_BP_I"/>
</dbReference>
<dbReference type="SUPFAM" id="SSF53822">
    <property type="entry name" value="Periplasmic binding protein-like I"/>
    <property type="match status" value="1"/>
</dbReference>
<dbReference type="Proteomes" id="UP000704467">
    <property type="component" value="Unassembled WGS sequence"/>
</dbReference>
<evidence type="ECO:0000256" key="2">
    <source>
        <dbReference type="ARBA" id="ARBA00010062"/>
    </source>
</evidence>
<dbReference type="PANTHER" id="PTHR47151:SF2">
    <property type="entry name" value="AMINO ACID BINDING PROTEIN"/>
    <property type="match status" value="1"/>
</dbReference>
<evidence type="ECO:0000256" key="3">
    <source>
        <dbReference type="ARBA" id="ARBA00022729"/>
    </source>
</evidence>
<dbReference type="PANTHER" id="PTHR47151">
    <property type="entry name" value="LEU/ILE/VAL-BINDING ABC TRANSPORTER SUBUNIT"/>
    <property type="match status" value="1"/>
</dbReference>
<proteinExistence type="inferred from homology"/>
<dbReference type="InterPro" id="IPR028081">
    <property type="entry name" value="Leu-bd"/>
</dbReference>
<name>A0ABX1DRB6_9HYPH</name>
<gene>
    <name evidence="5" type="ORF">HED55_23940</name>
</gene>
<dbReference type="Pfam" id="PF13458">
    <property type="entry name" value="Peripla_BP_6"/>
    <property type="match status" value="1"/>
</dbReference>
<dbReference type="Gene3D" id="3.40.50.2300">
    <property type="match status" value="2"/>
</dbReference>
<organism evidence="5 6">
    <name type="scientific">Brucella haematophila</name>
    <dbReference type="NCBI Taxonomy" id="419474"/>
    <lineage>
        <taxon>Bacteria</taxon>
        <taxon>Pseudomonadati</taxon>
        <taxon>Pseudomonadota</taxon>
        <taxon>Alphaproteobacteria</taxon>
        <taxon>Hyphomicrobiales</taxon>
        <taxon>Brucellaceae</taxon>
        <taxon>Brucella/Ochrobactrum group</taxon>
        <taxon>Brucella</taxon>
    </lineage>
</organism>
<accession>A0ABX1DRB6</accession>
<comment type="caution">
    <text evidence="5">The sequence shown here is derived from an EMBL/GenBank/DDBJ whole genome shotgun (WGS) entry which is preliminary data.</text>
</comment>
<sequence>MNAAGGINGSKVIIVPADDKADAREGTIVAQRFCDDDGIKAVIGHFNSGITIPTMDIYSGCDLTQITVSTNPQITELNYPNIIQPVSNDFAQGKLSATYAYRELGARNAASINDKQAFGQGVAQLFDDNFKALGGKISDSVSVDAKDVDFSSVITKLKQSKPDVVYFGGVMPQIALLAKQMHDLGLNAKLLVPDGAYAPDYVKLAGDPAVGTFVTFQAPPYDSTPELQAFADAYKAKYGDKPGPQSALGWMQMQVLENAIKATPDLDRAAILKNARATDMDTVAGHIKINDKGGIDTGGLYMFRVEKDGFTLVGSDQ</sequence>
<keyword evidence="6" id="KW-1185">Reference proteome</keyword>
<dbReference type="CDD" id="cd06342">
    <property type="entry name" value="PBP1_ABC_LIVBP-like"/>
    <property type="match status" value="1"/>
</dbReference>
<comment type="function">
    <text evidence="1">Component of an amino-acid transport system.</text>
</comment>
<evidence type="ECO:0000259" key="4">
    <source>
        <dbReference type="Pfam" id="PF13458"/>
    </source>
</evidence>
<dbReference type="EMBL" id="JAAVLN010000003">
    <property type="protein sequence ID" value="NKC05111.1"/>
    <property type="molecule type" value="Genomic_DNA"/>
</dbReference>
<evidence type="ECO:0000256" key="1">
    <source>
        <dbReference type="ARBA" id="ARBA00003630"/>
    </source>
</evidence>
<evidence type="ECO:0000313" key="5">
    <source>
        <dbReference type="EMBL" id="NKC05111.1"/>
    </source>
</evidence>
<feature type="domain" description="Leucine-binding protein" evidence="4">
    <location>
        <begin position="2"/>
        <end position="309"/>
    </location>
</feature>
<keyword evidence="3" id="KW-0732">Signal</keyword>
<reference evidence="5 6" key="1">
    <citation type="submission" date="2020-03" db="EMBL/GenBank/DDBJ databases">
        <title>Whole genome sequencing of clinical and environmental type strains of Ochrobactrum.</title>
        <authorList>
            <person name="Dharne M."/>
        </authorList>
    </citation>
    <scope>NUCLEOTIDE SEQUENCE [LARGE SCALE GENOMIC DNA]</scope>
    <source>
        <strain evidence="5 6">CIP 109452</strain>
    </source>
</reference>